<name>A0ABX7I3H0_9BACT</name>
<dbReference type="RefSeq" id="WP_204661833.1">
    <property type="nucleotide sequence ID" value="NZ_CP056775.1"/>
</dbReference>
<accession>A0ABX7I3H0</accession>
<sequence>MLHIAYRLLCSIGFAHSYYQNGRSRDFTLVPAAGCVPVLESFGLVLRQAGDQVLILQKMEEGQPEVPISKPVCLSFKVLLNNPLLGNVSRFSWSNGTGVSPGTRRFYLTNANLTDGSLRAGLTKEAALSDADVLPPLRPERFTLDVAAWPGEILIEKFVGGAGWKVLSALAAIPGADSLEVNLPAPGLYRLPAALVPGGPEFYASDEAGSSEPFFGIVDLCLDDSVEAGTQYVTYIAYRELAWHYVLIDVKNKKVPYGTGDDIRISYSRHVSDVVSPAQVEFTRLSEAELDAGLKATIDKIRNSNADSVQDVFVFGSTVPIPILEHRPPTIALGISGNTSYAKLPVPDISTVRIRGDQSLIFYNI</sequence>
<organism evidence="1 2">
    <name type="scientific">Dyadobacter sandarakinus</name>
    <dbReference type="NCBI Taxonomy" id="2747268"/>
    <lineage>
        <taxon>Bacteria</taxon>
        <taxon>Pseudomonadati</taxon>
        <taxon>Bacteroidota</taxon>
        <taxon>Cytophagia</taxon>
        <taxon>Cytophagales</taxon>
        <taxon>Spirosomataceae</taxon>
        <taxon>Dyadobacter</taxon>
    </lineage>
</organism>
<gene>
    <name evidence="1" type="ORF">HWI92_06690</name>
</gene>
<evidence type="ECO:0000313" key="2">
    <source>
        <dbReference type="Proteomes" id="UP000612680"/>
    </source>
</evidence>
<dbReference type="Proteomes" id="UP000612680">
    <property type="component" value="Chromosome"/>
</dbReference>
<reference evidence="1 2" key="1">
    <citation type="submission" date="2020-06" db="EMBL/GenBank/DDBJ databases">
        <title>Dyadobacter sandarakinus sp. nov., isolated from the soil of the Arctic Yellow River Station.</title>
        <authorList>
            <person name="Zhang Y."/>
            <person name="Peng F."/>
        </authorList>
    </citation>
    <scope>NUCLEOTIDE SEQUENCE [LARGE SCALE GENOMIC DNA]</scope>
    <source>
        <strain evidence="1 2">Q3-56</strain>
    </source>
</reference>
<proteinExistence type="predicted"/>
<dbReference type="EMBL" id="CP056775">
    <property type="protein sequence ID" value="QRR00616.1"/>
    <property type="molecule type" value="Genomic_DNA"/>
</dbReference>
<protein>
    <submittedName>
        <fullName evidence="1">Uncharacterized protein</fullName>
    </submittedName>
</protein>
<evidence type="ECO:0000313" key="1">
    <source>
        <dbReference type="EMBL" id="QRR00616.1"/>
    </source>
</evidence>
<keyword evidence="2" id="KW-1185">Reference proteome</keyword>